<dbReference type="EMBL" id="JBHSKD010000007">
    <property type="protein sequence ID" value="MFC5176554.1"/>
    <property type="molecule type" value="Genomic_DNA"/>
</dbReference>
<gene>
    <name evidence="1" type="ORF">ACFPGP_07710</name>
</gene>
<comment type="caution">
    <text evidence="1">The sequence shown here is derived from an EMBL/GenBank/DDBJ whole genome shotgun (WGS) entry which is preliminary data.</text>
</comment>
<proteinExistence type="predicted"/>
<evidence type="ECO:0000313" key="2">
    <source>
        <dbReference type="Proteomes" id="UP001596087"/>
    </source>
</evidence>
<evidence type="ECO:0000313" key="1">
    <source>
        <dbReference type="EMBL" id="MFC5176554.1"/>
    </source>
</evidence>
<dbReference type="Proteomes" id="UP001596087">
    <property type="component" value="Unassembled WGS sequence"/>
</dbReference>
<keyword evidence="2" id="KW-1185">Reference proteome</keyword>
<organism evidence="1 2">
    <name type="scientific">Nocardioides taihuensis</name>
    <dbReference type="NCBI Taxonomy" id="1835606"/>
    <lineage>
        <taxon>Bacteria</taxon>
        <taxon>Bacillati</taxon>
        <taxon>Actinomycetota</taxon>
        <taxon>Actinomycetes</taxon>
        <taxon>Propionibacteriales</taxon>
        <taxon>Nocardioidaceae</taxon>
        <taxon>Nocardioides</taxon>
    </lineage>
</organism>
<dbReference type="RefSeq" id="WP_378588960.1">
    <property type="nucleotide sequence ID" value="NZ_JBHSKD010000007.1"/>
</dbReference>
<protein>
    <submittedName>
        <fullName evidence="1">Uncharacterized protein</fullName>
    </submittedName>
</protein>
<name>A0ABW0BGV3_9ACTN</name>
<reference evidence="2" key="1">
    <citation type="journal article" date="2019" name="Int. J. Syst. Evol. Microbiol.">
        <title>The Global Catalogue of Microorganisms (GCM) 10K type strain sequencing project: providing services to taxonomists for standard genome sequencing and annotation.</title>
        <authorList>
            <consortium name="The Broad Institute Genomics Platform"/>
            <consortium name="The Broad Institute Genome Sequencing Center for Infectious Disease"/>
            <person name="Wu L."/>
            <person name="Ma J."/>
        </authorList>
    </citation>
    <scope>NUCLEOTIDE SEQUENCE [LARGE SCALE GENOMIC DNA]</scope>
    <source>
        <strain evidence="2">DFY41</strain>
    </source>
</reference>
<accession>A0ABW0BGV3</accession>
<sequence length="221" mass="23960">MTVAASAKFGRSPEGQTSMRAAMRVAEEAAFAENEALTEYLSGILASAKSPDGSDDRAVGWSALVARLSSDQLRMHFLLYATLRQHLLGRHEDTTDSICAESCFVSYVALYKAMEWPRGEGPRFLDALYGLNGEDLVGAQWAYGPAESLESRFKLTFPDGGVVFQASRAGLGLWLWGTGYGARRVTDALDPELEMRPAVLHVSLDTQQTKLLSGLHPAASS</sequence>